<gene>
    <name evidence="6" type="ORF">NFG58_07045</name>
</gene>
<dbReference type="FunFam" id="3.40.190.290:FF:000001">
    <property type="entry name" value="Transcriptional regulator, LysR family"/>
    <property type="match status" value="1"/>
</dbReference>
<dbReference type="Gene3D" id="1.10.10.10">
    <property type="entry name" value="Winged helix-like DNA-binding domain superfamily/Winged helix DNA-binding domain"/>
    <property type="match status" value="1"/>
</dbReference>
<dbReference type="InterPro" id="IPR036388">
    <property type="entry name" value="WH-like_DNA-bd_sf"/>
</dbReference>
<dbReference type="RefSeq" id="WP_108132603.1">
    <property type="nucleotide sequence ID" value="NZ_CP098827.1"/>
</dbReference>
<evidence type="ECO:0000256" key="1">
    <source>
        <dbReference type="ARBA" id="ARBA00009437"/>
    </source>
</evidence>
<dbReference type="PANTHER" id="PTHR30537:SF5">
    <property type="entry name" value="HTH-TYPE TRANSCRIPTIONAL ACTIVATOR TTDR-RELATED"/>
    <property type="match status" value="1"/>
</dbReference>
<feature type="domain" description="HTH lysR-type" evidence="5">
    <location>
        <begin position="1"/>
        <end position="59"/>
    </location>
</feature>
<evidence type="ECO:0000313" key="6">
    <source>
        <dbReference type="EMBL" id="XBO72454.1"/>
    </source>
</evidence>
<dbReference type="InterPro" id="IPR058163">
    <property type="entry name" value="LysR-type_TF_proteobact-type"/>
</dbReference>
<keyword evidence="4" id="KW-0804">Transcription</keyword>
<dbReference type="InterPro" id="IPR036390">
    <property type="entry name" value="WH_DNA-bd_sf"/>
</dbReference>
<reference evidence="6" key="1">
    <citation type="submission" date="2022-06" db="EMBL/GenBank/DDBJ databases">
        <title>A novel DMS-producing enzyme.</title>
        <authorList>
            <person name="Zhang Y."/>
        </authorList>
    </citation>
    <scope>NUCLEOTIDE SEQUENCE</scope>
    <source>
        <strain evidence="6">RT37</strain>
    </source>
</reference>
<evidence type="ECO:0000259" key="5">
    <source>
        <dbReference type="PROSITE" id="PS50931"/>
    </source>
</evidence>
<name>A0AAU7KLJ2_9GAMM</name>
<dbReference type="GO" id="GO:0003677">
    <property type="term" value="F:DNA binding"/>
    <property type="evidence" value="ECO:0007669"/>
    <property type="project" value="UniProtKB-KW"/>
</dbReference>
<keyword evidence="2" id="KW-0805">Transcription regulation</keyword>
<dbReference type="Pfam" id="PF00126">
    <property type="entry name" value="HTH_1"/>
    <property type="match status" value="1"/>
</dbReference>
<dbReference type="InterPro" id="IPR005119">
    <property type="entry name" value="LysR_subst-bd"/>
</dbReference>
<evidence type="ECO:0000256" key="4">
    <source>
        <dbReference type="ARBA" id="ARBA00023163"/>
    </source>
</evidence>
<evidence type="ECO:0000256" key="2">
    <source>
        <dbReference type="ARBA" id="ARBA00023015"/>
    </source>
</evidence>
<proteinExistence type="inferred from homology"/>
<comment type="similarity">
    <text evidence="1">Belongs to the LysR transcriptional regulatory family.</text>
</comment>
<dbReference type="SUPFAM" id="SSF53850">
    <property type="entry name" value="Periplasmic binding protein-like II"/>
    <property type="match status" value="1"/>
</dbReference>
<dbReference type="AlphaFoldDB" id="A0AAU7KLJ2"/>
<dbReference type="Pfam" id="PF03466">
    <property type="entry name" value="LysR_substrate"/>
    <property type="match status" value="1"/>
</dbReference>
<sequence length="300" mass="33914">MKSLADLEFFVILCEAGSLSRTAKDLDITPAAASKRLANLEKSLDTQLFYRTPRAMSLTPDGVVMLRYAKRMLADMEALHHALKVNADEASGQIRINAPFGFGRRHIAPFVASFVEQFPDIDCQLHLSDHPLNLVANAFDIGIRFGTLPDSGLHARKIASHRRLLCASPEYLKKHGHPDTPEALSEHNCIVLRQNEDTYGNWRFTRGERHHQVKVRGNLSANDGESVLTWAIRGHGIAVRAEWDVHEHLEQGRLVRVLPDYQLPNADIYAVYPYADHLPIRIRRFIDHLVSEMEALPSHE</sequence>
<dbReference type="PROSITE" id="PS50931">
    <property type="entry name" value="HTH_LYSR"/>
    <property type="match status" value="1"/>
</dbReference>
<dbReference type="InterPro" id="IPR000847">
    <property type="entry name" value="LysR_HTH_N"/>
</dbReference>
<dbReference type="CDD" id="cd08479">
    <property type="entry name" value="PBP2_CrgA_like_9"/>
    <property type="match status" value="1"/>
</dbReference>
<accession>A0AAU7KLJ2</accession>
<dbReference type="GO" id="GO:0003700">
    <property type="term" value="F:DNA-binding transcription factor activity"/>
    <property type="evidence" value="ECO:0007669"/>
    <property type="project" value="InterPro"/>
</dbReference>
<evidence type="ECO:0000256" key="3">
    <source>
        <dbReference type="ARBA" id="ARBA00023125"/>
    </source>
</evidence>
<keyword evidence="3" id="KW-0238">DNA-binding</keyword>
<organism evidence="6">
    <name type="scientific">Halomonas sp. RT37</name>
    <dbReference type="NCBI Taxonomy" id="2950872"/>
    <lineage>
        <taxon>Bacteria</taxon>
        <taxon>Pseudomonadati</taxon>
        <taxon>Pseudomonadota</taxon>
        <taxon>Gammaproteobacteria</taxon>
        <taxon>Oceanospirillales</taxon>
        <taxon>Halomonadaceae</taxon>
        <taxon>Halomonas</taxon>
    </lineage>
</organism>
<protein>
    <submittedName>
        <fullName evidence="6">LysR family transcriptional regulator</fullName>
    </submittedName>
</protein>
<dbReference type="PANTHER" id="PTHR30537">
    <property type="entry name" value="HTH-TYPE TRANSCRIPTIONAL REGULATOR"/>
    <property type="match status" value="1"/>
</dbReference>
<dbReference type="Gene3D" id="3.40.190.290">
    <property type="match status" value="1"/>
</dbReference>
<dbReference type="EMBL" id="CP098827">
    <property type="protein sequence ID" value="XBO72454.1"/>
    <property type="molecule type" value="Genomic_DNA"/>
</dbReference>
<dbReference type="SUPFAM" id="SSF46785">
    <property type="entry name" value="Winged helix' DNA-binding domain"/>
    <property type="match status" value="1"/>
</dbReference>
<dbReference type="FunFam" id="1.10.10.10:FF:000001">
    <property type="entry name" value="LysR family transcriptional regulator"/>
    <property type="match status" value="1"/>
</dbReference>